<reference evidence="2 3" key="1">
    <citation type="submission" date="2018-10" db="EMBL/GenBank/DDBJ databases">
        <title>Genomic Encyclopedia of Archaeal and Bacterial Type Strains, Phase II (KMG-II): from individual species to whole genera.</title>
        <authorList>
            <person name="Goeker M."/>
        </authorList>
    </citation>
    <scope>NUCLEOTIDE SEQUENCE [LARGE SCALE GENOMIC DNA]</scope>
    <source>
        <strain evidence="2 3">DSM 19727</strain>
    </source>
</reference>
<dbReference type="Pfam" id="PF14903">
    <property type="entry name" value="WG_beta_rep"/>
    <property type="match status" value="6"/>
</dbReference>
<dbReference type="EMBL" id="REFH01000010">
    <property type="protein sequence ID" value="RMA74953.1"/>
    <property type="molecule type" value="Genomic_DNA"/>
</dbReference>
<evidence type="ECO:0000313" key="3">
    <source>
        <dbReference type="Proteomes" id="UP000280368"/>
    </source>
</evidence>
<dbReference type="OrthoDB" id="623514at2"/>
<dbReference type="RefSeq" id="WP_121925903.1">
    <property type="nucleotide sequence ID" value="NZ_CBCSGA010000004.1"/>
</dbReference>
<dbReference type="Proteomes" id="UP000280368">
    <property type="component" value="Unassembled WGS sequence"/>
</dbReference>
<feature type="signal peptide" evidence="1">
    <location>
        <begin position="1"/>
        <end position="22"/>
    </location>
</feature>
<sequence length="418" mass="46828">MNKILKAALLFTLYISAPIAFAQKNDFKYYIAGTDEKLYILNQDGKPISNETYSYIGEFSEGLFLVEKSGKFGYIDKKGAIVLPFIYDQASKVMNGVAAVQIDGKYGLIDQKGKYKIIPQYEELYFENNDSAFLKFKNNGLYGLINKSGKVIIPNKYDNLGDIENGFVAAQSNGNYGLIDLKDNVIAPFIYTYLGSVKNGYSFSFSEKGNPKMGLMNLSGKVLLNPVYDHIYTSLDEVRLIENRKKGIANKYGIVLLKPEYRSDFEGFNDGLMLLEKDGKFGFTNINGQIVIDLIYDAARPFSEGLAPVLKDGRWGFINKKGETSIDFKFVGVMVSFHDGFAAYGKRKVSSGGHYTTDKWGLIDKKGNIVIQNKYDNVMVAYNNNFIVELDGKKLLINDKEEVIALLNYEESPVTIGN</sequence>
<evidence type="ECO:0000256" key="1">
    <source>
        <dbReference type="SAM" id="SignalP"/>
    </source>
</evidence>
<dbReference type="AlphaFoldDB" id="A0A3L9ZQ77"/>
<dbReference type="InterPro" id="IPR032774">
    <property type="entry name" value="WG_beta_rep"/>
</dbReference>
<dbReference type="SUPFAM" id="SSF69360">
    <property type="entry name" value="Cell wall binding repeat"/>
    <property type="match status" value="1"/>
</dbReference>
<name>A0A3L9ZQ77_9FLAO</name>
<keyword evidence="1" id="KW-0732">Signal</keyword>
<comment type="caution">
    <text evidence="2">The sequence shown here is derived from an EMBL/GenBank/DDBJ whole genome shotgun (WGS) entry which is preliminary data.</text>
</comment>
<dbReference type="PANTHER" id="PTHR37841:SF1">
    <property type="entry name" value="DUF3298 DOMAIN-CONTAINING PROTEIN"/>
    <property type="match status" value="1"/>
</dbReference>
<keyword evidence="3" id="KW-1185">Reference proteome</keyword>
<accession>A0A3L9ZQ77</accession>
<evidence type="ECO:0000313" key="2">
    <source>
        <dbReference type="EMBL" id="RMA74953.1"/>
    </source>
</evidence>
<gene>
    <name evidence="2" type="ORF">BC961_2293</name>
</gene>
<proteinExistence type="predicted"/>
<protein>
    <submittedName>
        <fullName evidence="2">WG repeat protein</fullName>
    </submittedName>
</protein>
<feature type="chain" id="PRO_5018297325" evidence="1">
    <location>
        <begin position="23"/>
        <end position="418"/>
    </location>
</feature>
<organism evidence="2 3">
    <name type="scientific">Flavobacterium weaverense</name>
    <dbReference type="NCBI Taxonomy" id="271156"/>
    <lineage>
        <taxon>Bacteria</taxon>
        <taxon>Pseudomonadati</taxon>
        <taxon>Bacteroidota</taxon>
        <taxon>Flavobacteriia</taxon>
        <taxon>Flavobacteriales</taxon>
        <taxon>Flavobacteriaceae</taxon>
        <taxon>Flavobacterium</taxon>
    </lineage>
</organism>
<dbReference type="PANTHER" id="PTHR37841">
    <property type="entry name" value="GLR2918 PROTEIN"/>
    <property type="match status" value="1"/>
</dbReference>